<gene>
    <name evidence="3" type="ORF">BJ085DRAFT_40249</name>
</gene>
<dbReference type="OrthoDB" id="568194at2759"/>
<keyword evidence="4" id="KW-1185">Reference proteome</keyword>
<evidence type="ECO:0000313" key="4">
    <source>
        <dbReference type="Proteomes" id="UP000268162"/>
    </source>
</evidence>
<proteinExistence type="predicted"/>
<dbReference type="SUPFAM" id="SSF55797">
    <property type="entry name" value="PR-1-like"/>
    <property type="match status" value="1"/>
</dbReference>
<sequence>MLPRLLPALALAVLMTLFTGLPSSFVAARPVSSNRMLDLVNNVRNQHGLRPLHLLGSLNADAKDHSLYQADINSVTHDDNRGGGADRLVREYGLQPQYWAENVALNHGGEEGAFETWMNSPGHRANILNPQATHMGIGDVDGYWTQVFAKI</sequence>
<evidence type="ECO:0000313" key="3">
    <source>
        <dbReference type="EMBL" id="RKP33412.1"/>
    </source>
</evidence>
<dbReference type="InterPro" id="IPR035940">
    <property type="entry name" value="CAP_sf"/>
</dbReference>
<keyword evidence="1" id="KW-0732">Signal</keyword>
<evidence type="ECO:0000259" key="2">
    <source>
        <dbReference type="Pfam" id="PF00188"/>
    </source>
</evidence>
<accession>A0A4P9ZLF4</accession>
<dbReference type="Gene3D" id="3.40.33.10">
    <property type="entry name" value="CAP"/>
    <property type="match status" value="1"/>
</dbReference>
<dbReference type="CDD" id="cd05379">
    <property type="entry name" value="CAP_bacterial"/>
    <property type="match status" value="1"/>
</dbReference>
<dbReference type="PANTHER" id="PTHR31157:SF1">
    <property type="entry name" value="SCP DOMAIN-CONTAINING PROTEIN"/>
    <property type="match status" value="1"/>
</dbReference>
<feature type="signal peptide" evidence="1">
    <location>
        <begin position="1"/>
        <end position="28"/>
    </location>
</feature>
<protein>
    <recommendedName>
        <fullName evidence="2">SCP domain-containing protein</fullName>
    </recommendedName>
</protein>
<dbReference type="Pfam" id="PF00188">
    <property type="entry name" value="CAP"/>
    <property type="match status" value="1"/>
</dbReference>
<name>A0A4P9ZLF4_9FUNG</name>
<dbReference type="PANTHER" id="PTHR31157">
    <property type="entry name" value="SCP DOMAIN-CONTAINING PROTEIN"/>
    <property type="match status" value="1"/>
</dbReference>
<feature type="chain" id="PRO_5020718258" description="SCP domain-containing protein" evidence="1">
    <location>
        <begin position="29"/>
        <end position="151"/>
    </location>
</feature>
<organism evidence="3 4">
    <name type="scientific">Dimargaris cristalligena</name>
    <dbReference type="NCBI Taxonomy" id="215637"/>
    <lineage>
        <taxon>Eukaryota</taxon>
        <taxon>Fungi</taxon>
        <taxon>Fungi incertae sedis</taxon>
        <taxon>Zoopagomycota</taxon>
        <taxon>Kickxellomycotina</taxon>
        <taxon>Dimargaritomycetes</taxon>
        <taxon>Dimargaritales</taxon>
        <taxon>Dimargaritaceae</taxon>
        <taxon>Dimargaris</taxon>
    </lineage>
</organism>
<dbReference type="AlphaFoldDB" id="A0A4P9ZLF4"/>
<dbReference type="InterPro" id="IPR014044">
    <property type="entry name" value="CAP_dom"/>
</dbReference>
<dbReference type="EMBL" id="ML003914">
    <property type="protein sequence ID" value="RKP33412.1"/>
    <property type="molecule type" value="Genomic_DNA"/>
</dbReference>
<evidence type="ECO:0000256" key="1">
    <source>
        <dbReference type="SAM" id="SignalP"/>
    </source>
</evidence>
<dbReference type="Proteomes" id="UP000268162">
    <property type="component" value="Unassembled WGS sequence"/>
</dbReference>
<feature type="domain" description="SCP" evidence="2">
    <location>
        <begin position="37"/>
        <end position="142"/>
    </location>
</feature>
<reference evidence="4" key="1">
    <citation type="journal article" date="2018" name="Nat. Microbiol.">
        <title>Leveraging single-cell genomics to expand the fungal tree of life.</title>
        <authorList>
            <person name="Ahrendt S.R."/>
            <person name="Quandt C.A."/>
            <person name="Ciobanu D."/>
            <person name="Clum A."/>
            <person name="Salamov A."/>
            <person name="Andreopoulos B."/>
            <person name="Cheng J.F."/>
            <person name="Woyke T."/>
            <person name="Pelin A."/>
            <person name="Henrissat B."/>
            <person name="Reynolds N.K."/>
            <person name="Benny G.L."/>
            <person name="Smith M.E."/>
            <person name="James T.Y."/>
            <person name="Grigoriev I.V."/>
        </authorList>
    </citation>
    <scope>NUCLEOTIDE SEQUENCE [LARGE SCALE GENOMIC DNA]</scope>
    <source>
        <strain evidence="4">RSA 468</strain>
    </source>
</reference>